<dbReference type="SUPFAM" id="SSF49764">
    <property type="entry name" value="HSP20-like chaperones"/>
    <property type="match status" value="1"/>
</dbReference>
<dbReference type="PANTHER" id="PTHR46733">
    <property type="entry name" value="26.5 KDA HEAT SHOCK PROTEIN, MITOCHONDRIAL"/>
    <property type="match status" value="1"/>
</dbReference>
<dbReference type="InterPro" id="IPR007052">
    <property type="entry name" value="CS_dom"/>
</dbReference>
<comment type="caution">
    <text evidence="6">The sequence shown here is derived from an EMBL/GenBank/DDBJ whole genome shotgun (WGS) entry which is preliminary data.</text>
</comment>
<evidence type="ECO:0000259" key="5">
    <source>
        <dbReference type="PROSITE" id="PS51203"/>
    </source>
</evidence>
<dbReference type="PROSITE" id="PS01031">
    <property type="entry name" value="SHSP"/>
    <property type="match status" value="1"/>
</dbReference>
<feature type="domain" description="SHSP" evidence="4">
    <location>
        <begin position="82"/>
        <end position="180"/>
    </location>
</feature>
<comment type="similarity">
    <text evidence="2 3">Belongs to the small heat shock protein (HSP20) family.</text>
</comment>
<dbReference type="Gene3D" id="2.60.40.790">
    <property type="match status" value="1"/>
</dbReference>
<dbReference type="Pfam" id="PF00011">
    <property type="entry name" value="HSP20"/>
    <property type="match status" value="1"/>
</dbReference>
<keyword evidence="1" id="KW-0346">Stress response</keyword>
<protein>
    <submittedName>
        <fullName evidence="6">Hsp20/alpha crystallin family protein</fullName>
    </submittedName>
</protein>
<sequence>MDDWWFRRWRRYVDELIREMEEDLDRILREFEEERIRRPFREWERGEKTIGPYIYGYRIYIGPDGRPHIEEFGNVKKSRGRPIIMEEREPLVDVLENPDEITVVAELPGVEKDNIKIEVSEDKKKLVIKASDTNRKYYKEIDLPSEVEPDSAKANYKNGVLEVKLKKIKKERKGFEIKIE</sequence>
<evidence type="ECO:0000256" key="1">
    <source>
        <dbReference type="ARBA" id="ARBA00023016"/>
    </source>
</evidence>
<dbReference type="InterPro" id="IPR044587">
    <property type="entry name" value="HSP21-like"/>
</dbReference>
<dbReference type="InterPro" id="IPR008978">
    <property type="entry name" value="HSP20-like_chaperone"/>
</dbReference>
<organism evidence="6">
    <name type="scientific">Staphylothermus marinus</name>
    <dbReference type="NCBI Taxonomy" id="2280"/>
    <lineage>
        <taxon>Archaea</taxon>
        <taxon>Thermoproteota</taxon>
        <taxon>Thermoprotei</taxon>
        <taxon>Desulfurococcales</taxon>
        <taxon>Desulfurococcaceae</taxon>
        <taxon>Staphylothermus</taxon>
    </lineage>
</organism>
<evidence type="ECO:0000313" key="6">
    <source>
        <dbReference type="EMBL" id="HGM57966.1"/>
    </source>
</evidence>
<evidence type="ECO:0000256" key="3">
    <source>
        <dbReference type="RuleBase" id="RU003616"/>
    </source>
</evidence>
<accession>A0A7C4H8B4</accession>
<proteinExistence type="inferred from homology"/>
<name>A0A7C4H8B4_STAMA</name>
<dbReference type="InterPro" id="IPR002068">
    <property type="entry name" value="A-crystallin/Hsp20_dom"/>
</dbReference>
<dbReference type="EMBL" id="DTBJ01000001">
    <property type="protein sequence ID" value="HGM57966.1"/>
    <property type="molecule type" value="Genomic_DNA"/>
</dbReference>
<dbReference type="CDD" id="cd06464">
    <property type="entry name" value="ACD_sHsps-like"/>
    <property type="match status" value="1"/>
</dbReference>
<dbReference type="AlphaFoldDB" id="A0A7C4H8B4"/>
<evidence type="ECO:0000313" key="7">
    <source>
        <dbReference type="EMBL" id="HGU64637.1"/>
    </source>
</evidence>
<dbReference type="EMBL" id="DTAN01000010">
    <property type="protein sequence ID" value="HGU64637.1"/>
    <property type="molecule type" value="Genomic_DNA"/>
</dbReference>
<feature type="domain" description="CS" evidence="5">
    <location>
        <begin position="87"/>
        <end position="180"/>
    </location>
</feature>
<dbReference type="PROSITE" id="PS51203">
    <property type="entry name" value="CS"/>
    <property type="match status" value="1"/>
</dbReference>
<dbReference type="NCBIfam" id="NF041800">
    <property type="entry name" value="Hsp20"/>
    <property type="match status" value="1"/>
</dbReference>
<dbReference type="GO" id="GO:0009408">
    <property type="term" value="P:response to heat"/>
    <property type="evidence" value="ECO:0007669"/>
    <property type="project" value="InterPro"/>
</dbReference>
<gene>
    <name evidence="7" type="ORF">ENT92_00240</name>
    <name evidence="6" type="ORF">ENU14_00005</name>
</gene>
<dbReference type="PANTHER" id="PTHR46733:SF4">
    <property type="entry name" value="HEAT SHOCK PROTEIN 21, CHLOROPLASTIC"/>
    <property type="match status" value="1"/>
</dbReference>
<evidence type="ECO:0000256" key="2">
    <source>
        <dbReference type="PROSITE-ProRule" id="PRU00285"/>
    </source>
</evidence>
<reference evidence="6" key="1">
    <citation type="journal article" date="2020" name="mSystems">
        <title>Genome- and Community-Level Interaction Insights into Carbon Utilization and Element Cycling Functions of Hydrothermarchaeota in Hydrothermal Sediment.</title>
        <authorList>
            <person name="Zhou Z."/>
            <person name="Liu Y."/>
            <person name="Xu W."/>
            <person name="Pan J."/>
            <person name="Luo Z.H."/>
            <person name="Li M."/>
        </authorList>
    </citation>
    <scope>NUCLEOTIDE SEQUENCE [LARGE SCALE GENOMIC DNA]</scope>
    <source>
        <strain evidence="7">SpSt-622</strain>
        <strain evidence="6">SpSt-642</strain>
    </source>
</reference>
<evidence type="ECO:0000259" key="4">
    <source>
        <dbReference type="PROSITE" id="PS01031"/>
    </source>
</evidence>